<dbReference type="PANTHER" id="PTHR34406:SF1">
    <property type="entry name" value="PROTEIN YCEI"/>
    <property type="match status" value="1"/>
</dbReference>
<dbReference type="SUPFAM" id="SSF101874">
    <property type="entry name" value="YceI-like"/>
    <property type="match status" value="1"/>
</dbReference>
<dbReference type="Pfam" id="PF04264">
    <property type="entry name" value="YceI"/>
    <property type="match status" value="1"/>
</dbReference>
<dbReference type="OrthoDB" id="951410at2"/>
<comment type="caution">
    <text evidence="3">The sequence shown here is derived from an EMBL/GenBank/DDBJ whole genome shotgun (WGS) entry which is preliminary data.</text>
</comment>
<dbReference type="EMBL" id="WAAU01000008">
    <property type="protein sequence ID" value="KAB1159787.1"/>
    <property type="molecule type" value="Genomic_DNA"/>
</dbReference>
<evidence type="ECO:0000259" key="2">
    <source>
        <dbReference type="SMART" id="SM00867"/>
    </source>
</evidence>
<dbReference type="PROSITE" id="PS51257">
    <property type="entry name" value="PROKAR_LIPOPROTEIN"/>
    <property type="match status" value="1"/>
</dbReference>
<accession>A0A7J5AQG0</accession>
<name>A0A7J5AQG0_9FLAO</name>
<proteinExistence type="predicted"/>
<dbReference type="PANTHER" id="PTHR34406">
    <property type="entry name" value="PROTEIN YCEI"/>
    <property type="match status" value="1"/>
</dbReference>
<dbReference type="InterPro" id="IPR007372">
    <property type="entry name" value="Lipid/polyisoprenoid-bd_YceI"/>
</dbReference>
<dbReference type="InterPro" id="IPR036761">
    <property type="entry name" value="TTHA0802/YceI-like_sf"/>
</dbReference>
<dbReference type="SMART" id="SM00867">
    <property type="entry name" value="YceI"/>
    <property type="match status" value="1"/>
</dbReference>
<sequence length="226" mass="25390">MKYFYSILLIAFLMLSCKNNKENQAENKAPKKEVAEATETTLSGNKSINIDKSTIIWKGHKILGSHTGEIKLKSAGLTFNNGMLTKGSFIVDMNTIKAVELMKDGDDDEEEEENNEGEEHDDRDDLANHLKNEDFFDANKYPEATFTIKQAIKNGDSYKITGDMTIKGITKEISFNATISEQTLKSHLKINRTDFGIKYGSGSFFKNLGDNIIKDQFDLIISLVIE</sequence>
<dbReference type="Gene3D" id="2.40.128.110">
    <property type="entry name" value="Lipid/polyisoprenoid-binding, YceI-like"/>
    <property type="match status" value="1"/>
</dbReference>
<organism evidence="3 4">
    <name type="scientific">Tenacibaculum aiptasiae</name>
    <dbReference type="NCBI Taxonomy" id="426481"/>
    <lineage>
        <taxon>Bacteria</taxon>
        <taxon>Pseudomonadati</taxon>
        <taxon>Bacteroidota</taxon>
        <taxon>Flavobacteriia</taxon>
        <taxon>Flavobacteriales</taxon>
        <taxon>Flavobacteriaceae</taxon>
        <taxon>Tenacibaculum</taxon>
    </lineage>
</organism>
<feature type="region of interest" description="Disordered" evidence="1">
    <location>
        <begin position="104"/>
        <end position="125"/>
    </location>
</feature>
<evidence type="ECO:0000256" key="1">
    <source>
        <dbReference type="SAM" id="MobiDB-lite"/>
    </source>
</evidence>
<evidence type="ECO:0000313" key="3">
    <source>
        <dbReference type="EMBL" id="KAB1159787.1"/>
    </source>
</evidence>
<feature type="compositionally biased region" description="Acidic residues" evidence="1">
    <location>
        <begin position="105"/>
        <end position="122"/>
    </location>
</feature>
<protein>
    <submittedName>
        <fullName evidence="3">YceI family protein</fullName>
    </submittedName>
</protein>
<evidence type="ECO:0000313" key="4">
    <source>
        <dbReference type="Proteomes" id="UP000467305"/>
    </source>
</evidence>
<dbReference type="RefSeq" id="WP_150899032.1">
    <property type="nucleotide sequence ID" value="NZ_WAAU01000008.1"/>
</dbReference>
<dbReference type="Proteomes" id="UP000467305">
    <property type="component" value="Unassembled WGS sequence"/>
</dbReference>
<keyword evidence="4" id="KW-1185">Reference proteome</keyword>
<feature type="domain" description="Lipid/polyisoprenoid-binding YceI-like" evidence="2">
    <location>
        <begin position="47"/>
        <end position="226"/>
    </location>
</feature>
<gene>
    <name evidence="3" type="ORF">F7018_05615</name>
</gene>
<dbReference type="AlphaFoldDB" id="A0A7J5AQG0"/>
<reference evidence="3 4" key="1">
    <citation type="submission" date="2019-09" db="EMBL/GenBank/DDBJ databases">
        <authorList>
            <person name="Cao W.R."/>
        </authorList>
    </citation>
    <scope>NUCLEOTIDE SEQUENCE [LARGE SCALE GENOMIC DNA]</scope>
    <source>
        <strain evidence="4">a4</strain>
    </source>
</reference>